<protein>
    <recommendedName>
        <fullName evidence="3">Lipoprotein</fullName>
    </recommendedName>
</protein>
<accession>A0ABS0DG01</accession>
<evidence type="ECO:0008006" key="3">
    <source>
        <dbReference type="Google" id="ProtNLM"/>
    </source>
</evidence>
<organism evidence="1 2">
    <name type="scientific">Nocardia higoensis</name>
    <dbReference type="NCBI Taxonomy" id="228599"/>
    <lineage>
        <taxon>Bacteria</taxon>
        <taxon>Bacillati</taxon>
        <taxon>Actinomycetota</taxon>
        <taxon>Actinomycetes</taxon>
        <taxon>Mycobacteriales</taxon>
        <taxon>Nocardiaceae</taxon>
        <taxon>Nocardia</taxon>
    </lineage>
</organism>
<gene>
    <name evidence="1" type="ORF">IU449_18560</name>
</gene>
<evidence type="ECO:0000313" key="2">
    <source>
        <dbReference type="Proteomes" id="UP000707731"/>
    </source>
</evidence>
<keyword evidence="2" id="KW-1185">Reference proteome</keyword>
<evidence type="ECO:0000313" key="1">
    <source>
        <dbReference type="EMBL" id="MBF6356522.1"/>
    </source>
</evidence>
<dbReference type="Proteomes" id="UP000707731">
    <property type="component" value="Unassembled WGS sequence"/>
</dbReference>
<comment type="caution">
    <text evidence="1">The sequence shown here is derived from an EMBL/GenBank/DDBJ whole genome shotgun (WGS) entry which is preliminary data.</text>
</comment>
<dbReference type="EMBL" id="JADLQN010000003">
    <property type="protein sequence ID" value="MBF6356522.1"/>
    <property type="molecule type" value="Genomic_DNA"/>
</dbReference>
<dbReference type="RefSeq" id="WP_195003386.1">
    <property type="nucleotide sequence ID" value="NZ_JADLQN010000003.1"/>
</dbReference>
<sequence length="150" mass="15441">MVTAALISLATAIGCTATGRAFGNPAKHYLEEIRIDGYTVVDQMSDSSEVGAWADALFIGPPMTDVRGIVTAPGLELGPAPEVARSDESIVGPDGATWEAYGKGANGCRVSIHQGIDDAYDASRLSPSEITSVHNGAAAILRVHVTCGDG</sequence>
<reference evidence="1 2" key="1">
    <citation type="submission" date="2020-10" db="EMBL/GenBank/DDBJ databases">
        <title>Identification of Nocardia species via Next-generation sequencing and recognition of intraspecies genetic diversity.</title>
        <authorList>
            <person name="Li P."/>
            <person name="Li P."/>
            <person name="Lu B."/>
        </authorList>
    </citation>
    <scope>NUCLEOTIDE SEQUENCE [LARGE SCALE GENOMIC DNA]</scope>
    <source>
        <strain evidence="1 2">BJ06-0143</strain>
    </source>
</reference>
<name>A0ABS0DG01_9NOCA</name>
<proteinExistence type="predicted"/>